<reference evidence="1 2" key="1">
    <citation type="journal article" date="2015" name="Genome Biol. Evol.">
        <title>Comparative Genomics of a Bacterivorous Green Alga Reveals Evolutionary Causalities and Consequences of Phago-Mixotrophic Mode of Nutrition.</title>
        <authorList>
            <person name="Burns J.A."/>
            <person name="Paasch A."/>
            <person name="Narechania A."/>
            <person name="Kim E."/>
        </authorList>
    </citation>
    <scope>NUCLEOTIDE SEQUENCE [LARGE SCALE GENOMIC DNA]</scope>
    <source>
        <strain evidence="1 2">PLY_AMNH</strain>
    </source>
</reference>
<protein>
    <submittedName>
        <fullName evidence="1">Uncharacterized protein</fullName>
    </submittedName>
</protein>
<name>A0AAE0GSA2_9CHLO</name>
<dbReference type="Proteomes" id="UP001190700">
    <property type="component" value="Unassembled WGS sequence"/>
</dbReference>
<evidence type="ECO:0000313" key="1">
    <source>
        <dbReference type="EMBL" id="KAK3283342.1"/>
    </source>
</evidence>
<gene>
    <name evidence="1" type="ORF">CYMTET_8958</name>
</gene>
<organism evidence="1 2">
    <name type="scientific">Cymbomonas tetramitiformis</name>
    <dbReference type="NCBI Taxonomy" id="36881"/>
    <lineage>
        <taxon>Eukaryota</taxon>
        <taxon>Viridiplantae</taxon>
        <taxon>Chlorophyta</taxon>
        <taxon>Pyramimonadophyceae</taxon>
        <taxon>Pyramimonadales</taxon>
        <taxon>Pyramimonadaceae</taxon>
        <taxon>Cymbomonas</taxon>
    </lineage>
</organism>
<comment type="caution">
    <text evidence="1">The sequence shown here is derived from an EMBL/GenBank/DDBJ whole genome shotgun (WGS) entry which is preliminary data.</text>
</comment>
<dbReference type="AlphaFoldDB" id="A0AAE0GSA2"/>
<proteinExistence type="predicted"/>
<accession>A0AAE0GSA2</accession>
<dbReference type="EMBL" id="LGRX02002872">
    <property type="protein sequence ID" value="KAK3283342.1"/>
    <property type="molecule type" value="Genomic_DNA"/>
</dbReference>
<evidence type="ECO:0000313" key="2">
    <source>
        <dbReference type="Proteomes" id="UP001190700"/>
    </source>
</evidence>
<sequence>MRVVSVQQTRVFSAKAVSSHSPGRSVTRALVNQNVKSFRVNGPQLPKRSRKTCKVSQEDAAVTAINFDDGCPIYDEDGWIIGWKETKEDCQIPPNAVLMGVAQNESDVNEFEGGCLNPDAVNYDPIAGFDNGTCVIPYEDCENDACDTAF</sequence>
<keyword evidence="2" id="KW-1185">Reference proteome</keyword>